<dbReference type="GO" id="GO:0005975">
    <property type="term" value="P:carbohydrate metabolic process"/>
    <property type="evidence" value="ECO:0007669"/>
    <property type="project" value="InterPro"/>
</dbReference>
<evidence type="ECO:0000256" key="3">
    <source>
        <dbReference type="ARBA" id="ARBA00001923"/>
    </source>
</evidence>
<evidence type="ECO:0000256" key="15">
    <source>
        <dbReference type="RuleBase" id="RU003615"/>
    </source>
</evidence>
<keyword evidence="12" id="KW-0868">Chloride</keyword>
<evidence type="ECO:0000256" key="7">
    <source>
        <dbReference type="ARBA" id="ARBA00022723"/>
    </source>
</evidence>
<dbReference type="Pfam" id="PF02806">
    <property type="entry name" value="Alpha-amylase_C"/>
    <property type="match status" value="1"/>
</dbReference>
<evidence type="ECO:0000256" key="11">
    <source>
        <dbReference type="ARBA" id="ARBA00023157"/>
    </source>
</evidence>
<dbReference type="AlphaFoldDB" id="A0A1A9WWV4"/>
<evidence type="ECO:0000256" key="14">
    <source>
        <dbReference type="ARBA" id="ARBA00023295"/>
    </source>
</evidence>
<keyword evidence="13" id="KW-0119">Carbohydrate metabolism</keyword>
<evidence type="ECO:0000256" key="4">
    <source>
        <dbReference type="ARBA" id="ARBA00008061"/>
    </source>
</evidence>
<keyword evidence="7" id="KW-0479">Metal-binding</keyword>
<dbReference type="GO" id="GO:0004556">
    <property type="term" value="F:alpha-amylase activity"/>
    <property type="evidence" value="ECO:0007669"/>
    <property type="project" value="UniProtKB-UniRule"/>
</dbReference>
<dbReference type="SMART" id="SM00632">
    <property type="entry name" value="Aamy_C"/>
    <property type="match status" value="1"/>
</dbReference>
<evidence type="ECO:0000259" key="17">
    <source>
        <dbReference type="SMART" id="SM00642"/>
    </source>
</evidence>
<evidence type="ECO:0000313" key="18">
    <source>
        <dbReference type="EnsemblMetazoa" id="GBRI035364-PA"/>
    </source>
</evidence>
<dbReference type="EC" id="3.2.1.1" evidence="6"/>
<keyword evidence="19" id="KW-1185">Reference proteome</keyword>
<evidence type="ECO:0000256" key="6">
    <source>
        <dbReference type="ARBA" id="ARBA00012595"/>
    </source>
</evidence>
<comment type="similarity">
    <text evidence="4 15">Belongs to the glycosyl hydrolase 13 family.</text>
</comment>
<reference evidence="19" key="1">
    <citation type="submission" date="2014-03" db="EMBL/GenBank/DDBJ databases">
        <authorList>
            <person name="Aksoy S."/>
            <person name="Warren W."/>
            <person name="Wilson R.K."/>
        </authorList>
    </citation>
    <scope>NUCLEOTIDE SEQUENCE [LARGE SCALE GENOMIC DNA]</scope>
    <source>
        <strain evidence="19">IAEA</strain>
    </source>
</reference>
<name>A0A1A9WWV4_9MUSC</name>
<dbReference type="STRING" id="37001.A0A1A9WWV4"/>
<dbReference type="EnsemblMetazoa" id="GBRI035364-RA">
    <property type="protein sequence ID" value="GBRI035364-PA"/>
    <property type="gene ID" value="GBRI035364"/>
</dbReference>
<dbReference type="GO" id="GO:0046872">
    <property type="term" value="F:metal ion binding"/>
    <property type="evidence" value="ECO:0007669"/>
    <property type="project" value="UniProtKB-KW"/>
</dbReference>
<sequence length="455" mass="52530">MSRICNDAGVRLYADVNLNHMASLSMPYYNNTPSNGVVFSSLNRTVNITDYHYPGVPFEKNDFHKFCVVNNSMNAHEMRNCQKDGHPDLNHNQYGVKEKMILMLNRYLKMGVAGFRIDSAKYVWPKDLKYIFDNLDDLNVDFNFSIGSRPFFYHDIIDLGLDSISKTEYTPIGMVTEYLYAIKLSEIINYKSTPLASLVNWGPAMGFLSHQNALVFVDSHDTQQRGLVTELNRYRVLTHKQRTKYIIANVFMLAHPYGRLKRIMSSYYYTDTDVKRGAPRVTTDDSDYIRAPEFDANYQCKPASGWICEHRWSFILSMVAFANYFNARNLRDNNVMYFQTNGPNQIAFCRGHIAFVAINNDSERMFNKKLYTSLPPGIYCDIITGGLTSNSDACVGRYLLVDEQRYTLLQLPVASDDDKLNYTHGAANIETEEENAKYREESVLWRIFMIYCDKQ</sequence>
<dbReference type="SUPFAM" id="SSF51445">
    <property type="entry name" value="(Trans)glycosidases"/>
    <property type="match status" value="1"/>
</dbReference>
<comment type="subunit">
    <text evidence="5">Monomer.</text>
</comment>
<dbReference type="InterPro" id="IPR006048">
    <property type="entry name" value="A-amylase/branching_C"/>
</dbReference>
<dbReference type="Gene3D" id="2.60.40.1180">
    <property type="entry name" value="Golgi alpha-mannosidase II"/>
    <property type="match status" value="1"/>
</dbReference>
<dbReference type="SUPFAM" id="SSF51011">
    <property type="entry name" value="Glycosyl hydrolase domain"/>
    <property type="match status" value="1"/>
</dbReference>
<keyword evidence="10" id="KW-0106">Calcium</keyword>
<evidence type="ECO:0000259" key="16">
    <source>
        <dbReference type="SMART" id="SM00632"/>
    </source>
</evidence>
<dbReference type="VEuPathDB" id="VectorBase:GBRI035364"/>
<feature type="domain" description="Alpha-amylase C-terminal" evidence="16">
    <location>
        <begin position="340"/>
        <end position="419"/>
    </location>
</feature>
<dbReference type="InterPro" id="IPR006046">
    <property type="entry name" value="Alpha_amylase"/>
</dbReference>
<dbReference type="InterPro" id="IPR017853">
    <property type="entry name" value="GH"/>
</dbReference>
<dbReference type="SMART" id="SM00642">
    <property type="entry name" value="Aamy"/>
    <property type="match status" value="1"/>
</dbReference>
<evidence type="ECO:0000256" key="5">
    <source>
        <dbReference type="ARBA" id="ARBA00011245"/>
    </source>
</evidence>
<proteinExistence type="inferred from homology"/>
<comment type="cofactor">
    <cofactor evidence="2">
        <name>Ca(2+)</name>
        <dbReference type="ChEBI" id="CHEBI:29108"/>
    </cofactor>
</comment>
<keyword evidence="8" id="KW-0732">Signal</keyword>
<evidence type="ECO:0000256" key="2">
    <source>
        <dbReference type="ARBA" id="ARBA00001913"/>
    </source>
</evidence>
<comment type="cofactor">
    <cofactor evidence="3">
        <name>chloride</name>
        <dbReference type="ChEBI" id="CHEBI:17996"/>
    </cofactor>
</comment>
<dbReference type="InterPro" id="IPR031319">
    <property type="entry name" value="A-amylase_C"/>
</dbReference>
<keyword evidence="11" id="KW-1015">Disulfide bond</keyword>
<dbReference type="Proteomes" id="UP000091820">
    <property type="component" value="Unassembled WGS sequence"/>
</dbReference>
<accession>A0A1A9WWV4</accession>
<keyword evidence="9" id="KW-0378">Hydrolase</keyword>
<protein>
    <recommendedName>
        <fullName evidence="6">alpha-amylase</fullName>
        <ecNumber evidence="6">3.2.1.1</ecNumber>
    </recommendedName>
</protein>
<evidence type="ECO:0000256" key="13">
    <source>
        <dbReference type="ARBA" id="ARBA00023277"/>
    </source>
</evidence>
<evidence type="ECO:0000256" key="10">
    <source>
        <dbReference type="ARBA" id="ARBA00022837"/>
    </source>
</evidence>
<feature type="domain" description="Glycosyl hydrolase family 13 catalytic" evidence="17">
    <location>
        <begin position="7"/>
        <end position="322"/>
    </location>
</feature>
<comment type="catalytic activity">
    <reaction evidence="1">
        <text>Endohydrolysis of (1-&gt;4)-alpha-D-glucosidic linkages in polysaccharides containing three or more (1-&gt;4)-alpha-linked D-glucose units.</text>
        <dbReference type="EC" id="3.2.1.1"/>
    </reaction>
</comment>
<reference evidence="18" key="2">
    <citation type="submission" date="2020-05" db="UniProtKB">
        <authorList>
            <consortium name="EnsemblMetazoa"/>
        </authorList>
    </citation>
    <scope>IDENTIFICATION</scope>
    <source>
        <strain evidence="18">IAEA</strain>
    </source>
</reference>
<evidence type="ECO:0000256" key="12">
    <source>
        <dbReference type="ARBA" id="ARBA00023214"/>
    </source>
</evidence>
<organism evidence="18 19">
    <name type="scientific">Glossina brevipalpis</name>
    <dbReference type="NCBI Taxonomy" id="37001"/>
    <lineage>
        <taxon>Eukaryota</taxon>
        <taxon>Metazoa</taxon>
        <taxon>Ecdysozoa</taxon>
        <taxon>Arthropoda</taxon>
        <taxon>Hexapoda</taxon>
        <taxon>Insecta</taxon>
        <taxon>Pterygota</taxon>
        <taxon>Neoptera</taxon>
        <taxon>Endopterygota</taxon>
        <taxon>Diptera</taxon>
        <taxon>Brachycera</taxon>
        <taxon>Muscomorpha</taxon>
        <taxon>Hippoboscoidea</taxon>
        <taxon>Glossinidae</taxon>
        <taxon>Glossina</taxon>
    </lineage>
</organism>
<keyword evidence="14" id="KW-0326">Glycosidase</keyword>
<evidence type="ECO:0000256" key="8">
    <source>
        <dbReference type="ARBA" id="ARBA00022729"/>
    </source>
</evidence>
<dbReference type="PANTHER" id="PTHR43447">
    <property type="entry name" value="ALPHA-AMYLASE"/>
    <property type="match status" value="1"/>
</dbReference>
<dbReference type="InterPro" id="IPR013780">
    <property type="entry name" value="Glyco_hydro_b"/>
</dbReference>
<evidence type="ECO:0000256" key="9">
    <source>
        <dbReference type="ARBA" id="ARBA00022801"/>
    </source>
</evidence>
<dbReference type="PRINTS" id="PR00110">
    <property type="entry name" value="ALPHAAMYLASE"/>
</dbReference>
<evidence type="ECO:0000256" key="1">
    <source>
        <dbReference type="ARBA" id="ARBA00000548"/>
    </source>
</evidence>
<dbReference type="InterPro" id="IPR006047">
    <property type="entry name" value="GH13_cat_dom"/>
</dbReference>
<evidence type="ECO:0000313" key="19">
    <source>
        <dbReference type="Proteomes" id="UP000091820"/>
    </source>
</evidence>
<dbReference type="Gene3D" id="3.20.20.80">
    <property type="entry name" value="Glycosidases"/>
    <property type="match status" value="1"/>
</dbReference>